<evidence type="ECO:0000313" key="2">
    <source>
        <dbReference type="Proteomes" id="UP000179270"/>
    </source>
</evidence>
<evidence type="ECO:0000313" key="1">
    <source>
        <dbReference type="EMBL" id="OGK39715.1"/>
    </source>
</evidence>
<accession>A0A1F7I8M6</accession>
<name>A0A1F7I8M6_9BACT</name>
<dbReference type="STRING" id="1802055.A3A74_04435"/>
<protein>
    <submittedName>
        <fullName evidence="1">Uncharacterized protein</fullName>
    </submittedName>
</protein>
<dbReference type="AlphaFoldDB" id="A0A1F7I8M6"/>
<dbReference type="Proteomes" id="UP000179270">
    <property type="component" value="Unassembled WGS sequence"/>
</dbReference>
<reference evidence="1 2" key="1">
    <citation type="journal article" date="2016" name="Nat. Commun.">
        <title>Thousands of microbial genomes shed light on interconnected biogeochemical processes in an aquifer system.</title>
        <authorList>
            <person name="Anantharaman K."/>
            <person name="Brown C.T."/>
            <person name="Hug L.A."/>
            <person name="Sharon I."/>
            <person name="Castelle C.J."/>
            <person name="Probst A.J."/>
            <person name="Thomas B.C."/>
            <person name="Singh A."/>
            <person name="Wilkins M.J."/>
            <person name="Karaoz U."/>
            <person name="Brodie E.L."/>
            <person name="Williams K.H."/>
            <person name="Hubbard S.S."/>
            <person name="Banfield J.F."/>
        </authorList>
    </citation>
    <scope>NUCLEOTIDE SEQUENCE [LARGE SCALE GENOMIC DNA]</scope>
</reference>
<dbReference type="EMBL" id="MGAF01000045">
    <property type="protein sequence ID" value="OGK39715.1"/>
    <property type="molecule type" value="Genomic_DNA"/>
</dbReference>
<comment type="caution">
    <text evidence="1">The sequence shown here is derived from an EMBL/GenBank/DDBJ whole genome shotgun (WGS) entry which is preliminary data.</text>
</comment>
<proteinExistence type="predicted"/>
<sequence>MKKTSIIFLLILIVILVFIIGVRRGQQVEKTNKIINYLISLPPSQTPQPTQKPLEFKTYKNNVCGIQFLYPIQFNKSSESSDSAHFSEKDEVALSFSCDKASELKNILEDETGATSEIKLKDKKLIAKSEPIGSKDIITFQIKNPFKNLAIYVYIDKLIFPLFEKTLEFLP</sequence>
<organism evidence="1 2">
    <name type="scientific">Candidatus Roizmanbacteria bacterium RIFCSPLOWO2_01_FULL_35_13</name>
    <dbReference type="NCBI Taxonomy" id="1802055"/>
    <lineage>
        <taxon>Bacteria</taxon>
        <taxon>Candidatus Roizmaniibacteriota</taxon>
    </lineage>
</organism>
<gene>
    <name evidence="1" type="ORF">A3A74_04435</name>
</gene>